<feature type="compositionally biased region" description="Polar residues" evidence="3">
    <location>
        <begin position="758"/>
        <end position="775"/>
    </location>
</feature>
<dbReference type="HOGENOM" id="CLU_004118_1_0_1"/>
<feature type="compositionally biased region" description="Polar residues" evidence="3">
    <location>
        <begin position="395"/>
        <end position="408"/>
    </location>
</feature>
<dbReference type="SMART" id="SM00487">
    <property type="entry name" value="DEXDc"/>
    <property type="match status" value="1"/>
</dbReference>
<feature type="compositionally biased region" description="Gly residues" evidence="3">
    <location>
        <begin position="798"/>
        <end position="818"/>
    </location>
</feature>
<protein>
    <recommendedName>
        <fullName evidence="4">Helicase ATP-binding domain-containing protein</fullName>
    </recommendedName>
</protein>
<dbReference type="Gene3D" id="3.40.50.300">
    <property type="entry name" value="P-loop containing nucleotide triphosphate hydrolases"/>
    <property type="match status" value="2"/>
</dbReference>
<feature type="compositionally biased region" description="Low complexity" evidence="3">
    <location>
        <begin position="292"/>
        <end position="308"/>
    </location>
</feature>
<feature type="region of interest" description="Disordered" evidence="3">
    <location>
        <begin position="739"/>
        <end position="839"/>
    </location>
</feature>
<keyword evidence="2" id="KW-0547">Nucleotide-binding</keyword>
<feature type="compositionally biased region" description="Low complexity" evidence="3">
    <location>
        <begin position="1078"/>
        <end position="1093"/>
    </location>
</feature>
<keyword evidence="6" id="KW-1185">Reference proteome</keyword>
<keyword evidence="1" id="KW-0378">Hydrolase</keyword>
<feature type="compositionally biased region" description="Polar residues" evidence="3">
    <location>
        <begin position="532"/>
        <end position="542"/>
    </location>
</feature>
<feature type="compositionally biased region" description="Polar residues" evidence="3">
    <location>
        <begin position="47"/>
        <end position="68"/>
    </location>
</feature>
<dbReference type="Proteomes" id="UP000027361">
    <property type="component" value="Unassembled WGS sequence"/>
</dbReference>
<accession>A0A066VJP9</accession>
<dbReference type="EMBL" id="JMSN01000090">
    <property type="protein sequence ID" value="KDN40538.1"/>
    <property type="molecule type" value="Genomic_DNA"/>
</dbReference>
<keyword evidence="2" id="KW-0347">Helicase</keyword>
<dbReference type="InterPro" id="IPR014001">
    <property type="entry name" value="Helicase_ATP-bd"/>
</dbReference>
<dbReference type="InterPro" id="IPR011545">
    <property type="entry name" value="DEAD/DEAH_box_helicase_dom"/>
</dbReference>
<dbReference type="SUPFAM" id="SSF52540">
    <property type="entry name" value="P-loop containing nucleoside triphosphate hydrolases"/>
    <property type="match status" value="2"/>
</dbReference>
<evidence type="ECO:0000313" key="5">
    <source>
        <dbReference type="EMBL" id="KDN40538.1"/>
    </source>
</evidence>
<dbReference type="GO" id="GO:0003676">
    <property type="term" value="F:nucleic acid binding"/>
    <property type="evidence" value="ECO:0007669"/>
    <property type="project" value="InterPro"/>
</dbReference>
<feature type="region of interest" description="Disordered" evidence="3">
    <location>
        <begin position="522"/>
        <end position="604"/>
    </location>
</feature>
<feature type="region of interest" description="Disordered" evidence="3">
    <location>
        <begin position="1"/>
        <end position="151"/>
    </location>
</feature>
<feature type="compositionally biased region" description="Low complexity" evidence="3">
    <location>
        <begin position="164"/>
        <end position="178"/>
    </location>
</feature>
<evidence type="ECO:0000313" key="6">
    <source>
        <dbReference type="Proteomes" id="UP000027361"/>
    </source>
</evidence>
<dbReference type="PROSITE" id="PS51192">
    <property type="entry name" value="HELICASE_ATP_BIND_1"/>
    <property type="match status" value="1"/>
</dbReference>
<evidence type="ECO:0000256" key="1">
    <source>
        <dbReference type="ARBA" id="ARBA00022801"/>
    </source>
</evidence>
<feature type="compositionally biased region" description="Polar residues" evidence="3">
    <location>
        <begin position="334"/>
        <end position="346"/>
    </location>
</feature>
<dbReference type="InParanoid" id="A0A066VJP9"/>
<feature type="compositionally biased region" description="Low complexity" evidence="3">
    <location>
        <begin position="213"/>
        <end position="241"/>
    </location>
</feature>
<feature type="region of interest" description="Disordered" evidence="3">
    <location>
        <begin position="389"/>
        <end position="426"/>
    </location>
</feature>
<dbReference type="GO" id="GO:0005524">
    <property type="term" value="F:ATP binding"/>
    <property type="evidence" value="ECO:0007669"/>
    <property type="project" value="InterPro"/>
</dbReference>
<evidence type="ECO:0000256" key="3">
    <source>
        <dbReference type="SAM" id="MobiDB-lite"/>
    </source>
</evidence>
<dbReference type="Pfam" id="PF00270">
    <property type="entry name" value="DEAD"/>
    <property type="match status" value="1"/>
</dbReference>
<dbReference type="STRING" id="1037660.A0A066VJP9"/>
<feature type="compositionally biased region" description="Low complexity" evidence="3">
    <location>
        <begin position="543"/>
        <end position="556"/>
    </location>
</feature>
<evidence type="ECO:0000256" key="2">
    <source>
        <dbReference type="ARBA" id="ARBA00022806"/>
    </source>
</evidence>
<dbReference type="PANTHER" id="PTHR47958">
    <property type="entry name" value="ATP-DEPENDENT RNA HELICASE DBP3"/>
    <property type="match status" value="1"/>
</dbReference>
<feature type="compositionally biased region" description="Basic and acidic residues" evidence="3">
    <location>
        <begin position="193"/>
        <end position="203"/>
    </location>
</feature>
<keyword evidence="2" id="KW-0067">ATP-binding</keyword>
<name>A0A066VJP9_TILAU</name>
<feature type="compositionally biased region" description="Low complexity" evidence="3">
    <location>
        <begin position="140"/>
        <end position="151"/>
    </location>
</feature>
<comment type="caution">
    <text evidence="5">The sequence shown here is derived from an EMBL/GenBank/DDBJ whole genome shotgun (WGS) entry which is preliminary data.</text>
</comment>
<dbReference type="GeneID" id="25261960"/>
<gene>
    <name evidence="5" type="ORF">K437DRAFT_188797</name>
</gene>
<evidence type="ECO:0000259" key="4">
    <source>
        <dbReference type="PROSITE" id="PS51192"/>
    </source>
</evidence>
<dbReference type="RefSeq" id="XP_013241436.1">
    <property type="nucleotide sequence ID" value="XM_013385982.1"/>
</dbReference>
<sequence length="1380" mass="138191">MAGSSERHAMPGSLALGGDHIHVPGQNDRNGATSPRLIGAIGGHRSASASTPKIGNGTASGHTSASSNSISTLLGDGGSSSSNSDTSTSSPTKPMMSSPISVHAQVVPPSSSSDTSSSHTAPSGGNVWSLPGGASRFLQSGSGSAKLDSSSSDALSFFITHNQQMSSSSNDADNSFNNTHGDFYPGGSEAEDGDTHAQADRSSHPYQSGGQGSQERQGATGAGAGTADTSGTMLSTSGGTLHARGAERDTGATVSPALNGSSGGSGTPHLSEYGTPRLYLDATGDSNSPGTSGHASQQQGSAGGNSDALRGSGNASAEDANVTPLARPHALNGTAGSSHGAGQQQPGHVDRLAIIREKNASRAAAAAANNPQQHAADADGNTPIREVANLPAVSKSPQRVDSAGGTSSDGEHAQHHAHANSYQQQSNLSTITSPLVLTGINGWGIGGSSERGGAASAQGYGRSGTPLLSLPGPVFDTSNAGIGGAAGAVAAGASRFGSLAGGLLSPSTATVGFGAGPGGQPSAAFSPIASPTAMQQAGGSFSQAFGGPPGHGQQQHSHSHPHALAHPHSYPHSHAHPIAGTATGPHSSLYTPQPQPHAGGALLVPSEYDSPLDLRLKQSPLIIELVDRLVRLEIGLKDLQRQVGGISRSVNYLQDRARASGGVAGAAAVGASGAGGIGGPGGVYTRAQSPQIGGYAARTLDGLPAASTDEIRNLSAQLSSLSTSVAQLFQSQQQLQGGLPLPQHATSPLIPSGASAFGGSQQQRLAASIDPSSRLSPRPFQGPAPGNRLSWGASAEIGSGGSSGPGGVSSGGVGGRKAGGSSRRDSSSIGAGGSGYGDDARSASFSQSAAGINGAAGSEANFVITKWDHLNLHPDLLRSVLKYGLGPPNKIQQRALPFLLRGNDIIAQAPPTQERIASYVIPALQHVLSALREPGIPSNARGPIVLMISTTVDQATQAQRMALGLGSPIGLRVHIAAAAGIDIASELQTMAQINPHIVIGTPQKMSELFTQLVARNALPANDVRLVVLDEVDQLIARNLSDHVSSLLRVLPMPRATPGAKGSLISPAASSSAKNGWDSISVSSPGGASAAAGGTATMDRQTAIFSNTVPQDVLNFAQSIHLRESVRVLVRRENSNMIGGGGGGGGGLGGGSGMGGGGSGAGGGSGLGGGPASSIGNGTFGAGSTAGPYGSQSMGGFGGSRVQAAPSGAMPPSNALGSTPMVNISANPLADPMLSALRGLRQYYLYVAVSGNNNATAMGGTSSALEMKLDVITDLLEDMDFGQAVIYTAAPGTTEAVTYKLSSKGIESLAVHKDMASATRARILQKFRAPGSAFVSHGNPLTPARKALVINDTALSPKEVHQVPLVVFYDLPRSVEEYKEK</sequence>
<proteinExistence type="predicted"/>
<dbReference type="InterPro" id="IPR027417">
    <property type="entry name" value="P-loop_NTPase"/>
</dbReference>
<feature type="compositionally biased region" description="Low complexity" evidence="3">
    <location>
        <begin position="108"/>
        <end position="123"/>
    </location>
</feature>
<feature type="region of interest" description="Disordered" evidence="3">
    <location>
        <begin position="1057"/>
        <end position="1093"/>
    </location>
</feature>
<feature type="compositionally biased region" description="Basic residues" evidence="3">
    <location>
        <begin position="557"/>
        <end position="575"/>
    </location>
</feature>
<dbReference type="GO" id="GO:0004386">
    <property type="term" value="F:helicase activity"/>
    <property type="evidence" value="ECO:0007669"/>
    <property type="project" value="UniProtKB-KW"/>
</dbReference>
<dbReference type="OrthoDB" id="4726at2759"/>
<feature type="domain" description="Helicase ATP-binding" evidence="4">
    <location>
        <begin position="896"/>
        <end position="1126"/>
    </location>
</feature>
<organism evidence="5 6">
    <name type="scientific">Tilletiaria anomala (strain ATCC 24038 / CBS 436.72 / UBC 951)</name>
    <dbReference type="NCBI Taxonomy" id="1037660"/>
    <lineage>
        <taxon>Eukaryota</taxon>
        <taxon>Fungi</taxon>
        <taxon>Dikarya</taxon>
        <taxon>Basidiomycota</taxon>
        <taxon>Ustilaginomycotina</taxon>
        <taxon>Exobasidiomycetes</taxon>
        <taxon>Georgefischeriales</taxon>
        <taxon>Tilletiariaceae</taxon>
        <taxon>Tilletiaria</taxon>
    </lineage>
</organism>
<feature type="compositionally biased region" description="Low complexity" evidence="3">
    <location>
        <begin position="69"/>
        <end position="101"/>
    </location>
</feature>
<feature type="region of interest" description="Disordered" evidence="3">
    <location>
        <begin position="164"/>
        <end position="347"/>
    </location>
</feature>
<reference evidence="5 6" key="1">
    <citation type="submission" date="2014-05" db="EMBL/GenBank/DDBJ databases">
        <title>Draft genome sequence of a rare smut relative, Tilletiaria anomala UBC 951.</title>
        <authorList>
            <consortium name="DOE Joint Genome Institute"/>
            <person name="Toome M."/>
            <person name="Kuo A."/>
            <person name="Henrissat B."/>
            <person name="Lipzen A."/>
            <person name="Tritt A."/>
            <person name="Yoshinaga Y."/>
            <person name="Zane M."/>
            <person name="Barry K."/>
            <person name="Grigoriev I.V."/>
            <person name="Spatafora J.W."/>
            <person name="Aimea M.C."/>
        </authorList>
    </citation>
    <scope>NUCLEOTIDE SEQUENCE [LARGE SCALE GENOMIC DNA]</scope>
    <source>
        <strain evidence="5 6">UBC 951</strain>
    </source>
</reference>
<dbReference type="GO" id="GO:0016787">
    <property type="term" value="F:hydrolase activity"/>
    <property type="evidence" value="ECO:0007669"/>
    <property type="project" value="UniProtKB-KW"/>
</dbReference>